<comment type="caution">
    <text evidence="1">The sequence shown here is derived from an EMBL/GenBank/DDBJ whole genome shotgun (WGS) entry which is preliminary data.</text>
</comment>
<proteinExistence type="predicted"/>
<keyword evidence="2" id="KW-1185">Reference proteome</keyword>
<reference evidence="1" key="1">
    <citation type="submission" date="2019-07" db="EMBL/GenBank/DDBJ databases">
        <title>Annotation for the trematode Paragonimus miyazaki's.</title>
        <authorList>
            <person name="Choi Y.-J."/>
        </authorList>
    </citation>
    <scope>NUCLEOTIDE SEQUENCE</scope>
    <source>
        <strain evidence="1">Japan</strain>
    </source>
</reference>
<evidence type="ECO:0000313" key="1">
    <source>
        <dbReference type="EMBL" id="KAF7232537.1"/>
    </source>
</evidence>
<sequence length="91" mass="10472">MSTAIPELSIRTIFPATPFFNFENVRRSVHASDVQEKRTYDQDVLAVFGEDHICAKIKNDTTTGDLHFVTPEEQFVQQLFIQGSHCEKRDQ</sequence>
<dbReference type="AlphaFoldDB" id="A0A8S9YDR4"/>
<name>A0A8S9YDR4_9TREM</name>
<protein>
    <submittedName>
        <fullName evidence="1">Uncharacterized protein</fullName>
    </submittedName>
</protein>
<dbReference type="EMBL" id="JTDE01021742">
    <property type="protein sequence ID" value="KAF7232537.1"/>
    <property type="molecule type" value="Genomic_DNA"/>
</dbReference>
<organism evidence="1 2">
    <name type="scientific">Paragonimus skrjabini miyazakii</name>
    <dbReference type="NCBI Taxonomy" id="59628"/>
    <lineage>
        <taxon>Eukaryota</taxon>
        <taxon>Metazoa</taxon>
        <taxon>Spiralia</taxon>
        <taxon>Lophotrochozoa</taxon>
        <taxon>Platyhelminthes</taxon>
        <taxon>Trematoda</taxon>
        <taxon>Digenea</taxon>
        <taxon>Plagiorchiida</taxon>
        <taxon>Troglotremata</taxon>
        <taxon>Troglotrematidae</taxon>
        <taxon>Paragonimus</taxon>
    </lineage>
</organism>
<evidence type="ECO:0000313" key="2">
    <source>
        <dbReference type="Proteomes" id="UP000822476"/>
    </source>
</evidence>
<dbReference type="Proteomes" id="UP000822476">
    <property type="component" value="Unassembled WGS sequence"/>
</dbReference>
<gene>
    <name evidence="1" type="ORF">EG68_06087</name>
</gene>
<accession>A0A8S9YDR4</accession>